<keyword evidence="6" id="KW-0812">Transmembrane</keyword>
<dbReference type="HOGENOM" id="CLU_1844189_0_0_6"/>
<sequence>MSAKPIQHSRPPIAALANKVSQLPTKTLNRVATHKAPATLQSRPDEAYYLATLRQTIEAHKRYPRMARHLGIQGRATVAFVLHRDGRITGVQVRTSSGDTGLDAAAFAAVADVERFRPFPEGSTRQTWPISVEIIFSLK</sequence>
<dbReference type="GO" id="GO:0015031">
    <property type="term" value="P:protein transport"/>
    <property type="evidence" value="ECO:0007669"/>
    <property type="project" value="UniProtKB-KW"/>
</dbReference>
<comment type="subcellular location">
    <subcellularLocation>
        <location evidence="1">Cell inner membrane</location>
        <topology evidence="1">Single-pass membrane protein</topology>
        <orientation evidence="1">Periplasmic side</orientation>
    </subcellularLocation>
</comment>
<reference evidence="11 12" key="1">
    <citation type="journal article" date="2014" name="ISME J.">
        <title>Ecophysiology of Thioploca ingrica as revealed by the complete genome sequence supplemented with proteomic evidence.</title>
        <authorList>
            <person name="Kojima H."/>
            <person name="Ogura Y."/>
            <person name="Yamamoto N."/>
            <person name="Togashi T."/>
            <person name="Mori H."/>
            <person name="Watanabe T."/>
            <person name="Nemoto F."/>
            <person name="Kurokawa K."/>
            <person name="Hayashi T."/>
            <person name="Fukui M."/>
        </authorList>
    </citation>
    <scope>NUCLEOTIDE SEQUENCE [LARGE SCALE GENOMIC DNA]</scope>
</reference>
<evidence type="ECO:0000256" key="7">
    <source>
        <dbReference type="ARBA" id="ARBA00022927"/>
    </source>
</evidence>
<keyword evidence="9" id="KW-0472">Membrane</keyword>
<dbReference type="InterPro" id="IPR037682">
    <property type="entry name" value="TonB_C"/>
</dbReference>
<evidence type="ECO:0000256" key="5">
    <source>
        <dbReference type="ARBA" id="ARBA00022519"/>
    </source>
</evidence>
<evidence type="ECO:0000256" key="4">
    <source>
        <dbReference type="ARBA" id="ARBA00022475"/>
    </source>
</evidence>
<evidence type="ECO:0000256" key="2">
    <source>
        <dbReference type="ARBA" id="ARBA00006555"/>
    </source>
</evidence>
<organism evidence="11 12">
    <name type="scientific">Thioploca ingrica</name>
    <dbReference type="NCBI Taxonomy" id="40754"/>
    <lineage>
        <taxon>Bacteria</taxon>
        <taxon>Pseudomonadati</taxon>
        <taxon>Pseudomonadota</taxon>
        <taxon>Gammaproteobacteria</taxon>
        <taxon>Thiotrichales</taxon>
        <taxon>Thiotrichaceae</taxon>
        <taxon>Thioploca</taxon>
    </lineage>
</organism>
<dbReference type="SUPFAM" id="SSF74653">
    <property type="entry name" value="TolA/TonB C-terminal domain"/>
    <property type="match status" value="1"/>
</dbReference>
<evidence type="ECO:0000256" key="8">
    <source>
        <dbReference type="ARBA" id="ARBA00022989"/>
    </source>
</evidence>
<protein>
    <submittedName>
        <fullName evidence="11">TonB family protein</fullName>
    </submittedName>
</protein>
<dbReference type="Pfam" id="PF03544">
    <property type="entry name" value="TonB_C"/>
    <property type="match status" value="1"/>
</dbReference>
<dbReference type="PANTHER" id="PTHR33446">
    <property type="entry name" value="PROTEIN TONB-RELATED"/>
    <property type="match status" value="1"/>
</dbReference>
<proteinExistence type="inferred from homology"/>
<dbReference type="GO" id="GO:0098797">
    <property type="term" value="C:plasma membrane protein complex"/>
    <property type="evidence" value="ECO:0007669"/>
    <property type="project" value="TreeGrafter"/>
</dbReference>
<evidence type="ECO:0000313" key="12">
    <source>
        <dbReference type="Proteomes" id="UP000031623"/>
    </source>
</evidence>
<evidence type="ECO:0000313" key="11">
    <source>
        <dbReference type="EMBL" id="BAP55459.1"/>
    </source>
</evidence>
<dbReference type="EMBL" id="AP014633">
    <property type="protein sequence ID" value="BAP55459.1"/>
    <property type="molecule type" value="Genomic_DNA"/>
</dbReference>
<dbReference type="GO" id="GO:0055085">
    <property type="term" value="P:transmembrane transport"/>
    <property type="evidence" value="ECO:0007669"/>
    <property type="project" value="InterPro"/>
</dbReference>
<comment type="similarity">
    <text evidence="2">Belongs to the TonB family.</text>
</comment>
<keyword evidence="4" id="KW-1003">Cell membrane</keyword>
<evidence type="ECO:0000256" key="6">
    <source>
        <dbReference type="ARBA" id="ARBA00022692"/>
    </source>
</evidence>
<evidence type="ECO:0000259" key="10">
    <source>
        <dbReference type="PROSITE" id="PS52015"/>
    </source>
</evidence>
<name>A0A090AER8_9GAMM</name>
<keyword evidence="5" id="KW-0997">Cell inner membrane</keyword>
<dbReference type="PROSITE" id="PS52015">
    <property type="entry name" value="TONB_CTD"/>
    <property type="match status" value="1"/>
</dbReference>
<dbReference type="STRING" id="40754.THII_1162"/>
<keyword evidence="7" id="KW-0653">Protein transport</keyword>
<keyword evidence="12" id="KW-1185">Reference proteome</keyword>
<feature type="domain" description="TonB C-terminal" evidence="10">
    <location>
        <begin position="48"/>
        <end position="139"/>
    </location>
</feature>
<dbReference type="InterPro" id="IPR051045">
    <property type="entry name" value="TonB-dependent_transducer"/>
</dbReference>
<dbReference type="Proteomes" id="UP000031623">
    <property type="component" value="Chromosome"/>
</dbReference>
<keyword evidence="3" id="KW-0813">Transport</keyword>
<dbReference type="InterPro" id="IPR006260">
    <property type="entry name" value="TonB/TolA_C"/>
</dbReference>
<accession>A0A090AER8</accession>
<keyword evidence="8" id="KW-1133">Transmembrane helix</keyword>
<evidence type="ECO:0000256" key="9">
    <source>
        <dbReference type="ARBA" id="ARBA00023136"/>
    </source>
</evidence>
<dbReference type="GO" id="GO:0031992">
    <property type="term" value="F:energy transducer activity"/>
    <property type="evidence" value="ECO:0007669"/>
    <property type="project" value="TreeGrafter"/>
</dbReference>
<evidence type="ECO:0000256" key="3">
    <source>
        <dbReference type="ARBA" id="ARBA00022448"/>
    </source>
</evidence>
<dbReference type="Gene3D" id="3.30.1150.10">
    <property type="match status" value="1"/>
</dbReference>
<dbReference type="PANTHER" id="PTHR33446:SF2">
    <property type="entry name" value="PROTEIN TONB"/>
    <property type="match status" value="1"/>
</dbReference>
<dbReference type="NCBIfam" id="TIGR01352">
    <property type="entry name" value="tonB_Cterm"/>
    <property type="match status" value="1"/>
</dbReference>
<dbReference type="AlphaFoldDB" id="A0A090AER8"/>
<gene>
    <name evidence="11" type="ORF">THII_1162</name>
</gene>
<evidence type="ECO:0000256" key="1">
    <source>
        <dbReference type="ARBA" id="ARBA00004383"/>
    </source>
</evidence>
<dbReference type="KEGG" id="tig:THII_1162"/>